<dbReference type="Proteomes" id="UP000664034">
    <property type="component" value="Unassembled WGS sequence"/>
</dbReference>
<dbReference type="AlphaFoldDB" id="A0A939GKC1"/>
<evidence type="ECO:0008006" key="4">
    <source>
        <dbReference type="Google" id="ProtNLM"/>
    </source>
</evidence>
<feature type="transmembrane region" description="Helical" evidence="1">
    <location>
        <begin position="305"/>
        <end position="326"/>
    </location>
</feature>
<feature type="transmembrane region" description="Helical" evidence="1">
    <location>
        <begin position="71"/>
        <end position="101"/>
    </location>
</feature>
<keyword evidence="1" id="KW-1133">Transmembrane helix</keyword>
<proteinExistence type="predicted"/>
<feature type="transmembrane region" description="Helical" evidence="1">
    <location>
        <begin position="338"/>
        <end position="358"/>
    </location>
</feature>
<feature type="transmembrane region" description="Helical" evidence="1">
    <location>
        <begin position="206"/>
        <end position="224"/>
    </location>
</feature>
<keyword evidence="3" id="KW-1185">Reference proteome</keyword>
<feature type="transmembrane region" description="Helical" evidence="1">
    <location>
        <begin position="378"/>
        <end position="398"/>
    </location>
</feature>
<dbReference type="EMBL" id="JAFMYV010000011">
    <property type="protein sequence ID" value="MBO0938834.1"/>
    <property type="molecule type" value="Genomic_DNA"/>
</dbReference>
<sequence>MTRKPTQPTVLSVCLFLLLAVPVAASLFFREPWLWMDEVISYTLLTDPSLGHVNKAVVSGMDANPPLFVNMYWLLGHGISVNLFFLKSISIGLFALTGVLFFRYTTRLIGTPVLNFVLLTAIMSLTFLNYVLATQIRTYALYLLLTVGFVLSAHRLIHAPNSGKWLLAHVGIGFLMLMSHNVGLFYMASSMGFFGLLWLVSGQRRYGLITAAHLVCFGLWYVSWYPQFAIQAEAGKPHSWIPVPTFLSSFNTVGELLPSPSSQLEHSPLFSWLPVARVGFVLALLVYVAIPKLRGGWRGVVADPAFSFFLLSCVVTLGTLAIALVVSLVHTSVFLSRYFWPSHLLLAYGLLYAIYTLAPQVQHWLRSWPRLGTVFQTGSASMAFLTVYGLLLIGFVFYQSRKVRQFPSGIVPYLSQLNPRYPVFFESADYFLPVWHYHLAPARYLLDWPSANATGNLPNATVDYNIINGLRTYYGVHSIMPTQELMGVAGRNGVDSAADGHFYVVDEASRYQFERLIRANYVRVIRRLPVNIAGHQILECTLTKG</sequence>
<name>A0A939GKC1_9BACT</name>
<keyword evidence="1" id="KW-0812">Transmembrane</keyword>
<comment type="caution">
    <text evidence="2">The sequence shown here is derived from an EMBL/GenBank/DDBJ whole genome shotgun (WGS) entry which is preliminary data.</text>
</comment>
<reference evidence="2" key="1">
    <citation type="submission" date="2021-03" db="EMBL/GenBank/DDBJ databases">
        <title>Fibrella sp. HMF5335 genome sequencing and assembly.</title>
        <authorList>
            <person name="Kang H."/>
            <person name="Kim H."/>
            <person name="Bae S."/>
            <person name="Joh K."/>
        </authorList>
    </citation>
    <scope>NUCLEOTIDE SEQUENCE</scope>
    <source>
        <strain evidence="2">HMF5335</strain>
    </source>
</reference>
<evidence type="ECO:0000256" key="1">
    <source>
        <dbReference type="SAM" id="Phobius"/>
    </source>
</evidence>
<feature type="transmembrane region" description="Helical" evidence="1">
    <location>
        <begin position="269"/>
        <end position="290"/>
    </location>
</feature>
<organism evidence="2 3">
    <name type="scientific">Fibrella rubiginis</name>
    <dbReference type="NCBI Taxonomy" id="2817060"/>
    <lineage>
        <taxon>Bacteria</taxon>
        <taxon>Pseudomonadati</taxon>
        <taxon>Bacteroidota</taxon>
        <taxon>Cytophagia</taxon>
        <taxon>Cytophagales</taxon>
        <taxon>Spirosomataceae</taxon>
        <taxon>Fibrella</taxon>
    </lineage>
</organism>
<evidence type="ECO:0000313" key="3">
    <source>
        <dbReference type="Proteomes" id="UP000664034"/>
    </source>
</evidence>
<feature type="transmembrane region" description="Helical" evidence="1">
    <location>
        <begin position="113"/>
        <end position="133"/>
    </location>
</feature>
<dbReference type="RefSeq" id="WP_207366372.1">
    <property type="nucleotide sequence ID" value="NZ_JAFMYV010000011.1"/>
</dbReference>
<protein>
    <recommendedName>
        <fullName evidence="4">Glycosyltransferase RgtA/B/C/D-like domain-containing protein</fullName>
    </recommendedName>
</protein>
<accession>A0A939GKC1</accession>
<evidence type="ECO:0000313" key="2">
    <source>
        <dbReference type="EMBL" id="MBO0938834.1"/>
    </source>
</evidence>
<feature type="transmembrane region" description="Helical" evidence="1">
    <location>
        <begin position="165"/>
        <end position="186"/>
    </location>
</feature>
<gene>
    <name evidence="2" type="ORF">J2I47_19940</name>
</gene>
<feature type="transmembrane region" description="Helical" evidence="1">
    <location>
        <begin position="139"/>
        <end position="158"/>
    </location>
</feature>
<keyword evidence="1" id="KW-0472">Membrane</keyword>